<keyword evidence="2" id="KW-1185">Reference proteome</keyword>
<dbReference type="EMBL" id="CP034543">
    <property type="protein sequence ID" value="AZQ42030.1"/>
    <property type="molecule type" value="Genomic_DNA"/>
</dbReference>
<sequence>MNQKTIRIGYFEEIKTVFSLAEGNLEQEYPNVMKSLQNADYTMYQKLAPYLFYYFLPRQDNLVYPLTASEKHFELVKETLNAKGEETTWS</sequence>
<evidence type="ECO:0000313" key="2">
    <source>
        <dbReference type="Proteomes" id="UP000272924"/>
    </source>
</evidence>
<proteinExistence type="predicted"/>
<dbReference type="Proteomes" id="UP000272924">
    <property type="component" value="Chromosome"/>
</dbReference>
<gene>
    <name evidence="1" type="ORF">EHW89_05975</name>
</gene>
<dbReference type="KEGG" id="spei:EHW89_05975"/>
<evidence type="ECO:0000313" key="1">
    <source>
        <dbReference type="EMBL" id="AZQ42030.1"/>
    </source>
</evidence>
<dbReference type="RefSeq" id="WP_125442561.1">
    <property type="nucleotide sequence ID" value="NZ_CP034543.1"/>
</dbReference>
<organism evidence="1 2">
    <name type="scientific">Streptococcus periodonticum</name>
    <dbReference type="NCBI Taxonomy" id="2490633"/>
    <lineage>
        <taxon>Bacteria</taxon>
        <taxon>Bacillati</taxon>
        <taxon>Bacillota</taxon>
        <taxon>Bacilli</taxon>
        <taxon>Lactobacillales</taxon>
        <taxon>Streptococcaceae</taxon>
        <taxon>Streptococcus</taxon>
    </lineage>
</organism>
<dbReference type="AlphaFoldDB" id="A0A3S9MSC4"/>
<accession>A0A3S9MSC4</accession>
<protein>
    <submittedName>
        <fullName evidence="1">Uncharacterized protein</fullName>
    </submittedName>
</protein>
<name>A0A3S9MSC4_9STRE</name>
<reference evidence="2" key="1">
    <citation type="submission" date="2018-12" db="EMBL/GenBank/DDBJ databases">
        <title>Genome sequencing of Streptococcus sp. KCOM 2412 (= ChDC F135).</title>
        <authorList>
            <person name="Kook J.-K."/>
            <person name="Park S.-N."/>
            <person name="Lim Y.K."/>
        </authorList>
    </citation>
    <scope>NUCLEOTIDE SEQUENCE [LARGE SCALE GENOMIC DNA]</scope>
    <source>
        <strain evidence="2">KCOM 2412</strain>
    </source>
</reference>